<keyword evidence="3" id="KW-0813">Transport</keyword>
<comment type="subcellular location">
    <subcellularLocation>
        <location evidence="1">Membrane</location>
        <topology evidence="1">Multi-pass membrane protein</topology>
    </subcellularLocation>
</comment>
<dbReference type="PATRIC" id="fig|429727.3.peg.3378"/>
<dbReference type="Proteomes" id="UP000033649">
    <property type="component" value="Unassembled WGS sequence"/>
</dbReference>
<dbReference type="GO" id="GO:0005886">
    <property type="term" value="C:plasma membrane"/>
    <property type="evidence" value="ECO:0007669"/>
    <property type="project" value="TreeGrafter"/>
</dbReference>
<dbReference type="RefSeq" id="WP_046106183.1">
    <property type="nucleotide sequence ID" value="NZ_JZEY01000061.1"/>
</dbReference>
<keyword evidence="9" id="KW-1185">Reference proteome</keyword>
<feature type="transmembrane region" description="Helical" evidence="7">
    <location>
        <begin position="195"/>
        <end position="215"/>
    </location>
</feature>
<protein>
    <submittedName>
        <fullName evidence="8">Uncharacterized protein</fullName>
    </submittedName>
</protein>
<keyword evidence="4 7" id="KW-0812">Transmembrane</keyword>
<organism evidence="8 9">
    <name type="scientific">Devosia chinhatensis</name>
    <dbReference type="NCBI Taxonomy" id="429727"/>
    <lineage>
        <taxon>Bacteria</taxon>
        <taxon>Pseudomonadati</taxon>
        <taxon>Pseudomonadota</taxon>
        <taxon>Alphaproteobacteria</taxon>
        <taxon>Hyphomicrobiales</taxon>
        <taxon>Devosiaceae</taxon>
        <taxon>Devosia</taxon>
    </lineage>
</organism>
<feature type="transmembrane region" description="Helical" evidence="7">
    <location>
        <begin position="171"/>
        <end position="189"/>
    </location>
</feature>
<evidence type="ECO:0000256" key="5">
    <source>
        <dbReference type="ARBA" id="ARBA00022989"/>
    </source>
</evidence>
<feature type="transmembrane region" description="Helical" evidence="7">
    <location>
        <begin position="98"/>
        <end position="119"/>
    </location>
</feature>
<keyword evidence="6 7" id="KW-0472">Membrane</keyword>
<feature type="transmembrane region" description="Helical" evidence="7">
    <location>
        <begin position="16"/>
        <end position="36"/>
    </location>
</feature>
<dbReference type="NCBIfam" id="TIGR00797">
    <property type="entry name" value="matE"/>
    <property type="match status" value="1"/>
</dbReference>
<dbReference type="GO" id="GO:0042910">
    <property type="term" value="F:xenobiotic transmembrane transporter activity"/>
    <property type="evidence" value="ECO:0007669"/>
    <property type="project" value="InterPro"/>
</dbReference>
<evidence type="ECO:0000313" key="9">
    <source>
        <dbReference type="Proteomes" id="UP000033649"/>
    </source>
</evidence>
<dbReference type="EMBL" id="JZEY01000061">
    <property type="protein sequence ID" value="KKB08154.1"/>
    <property type="molecule type" value="Genomic_DNA"/>
</dbReference>
<gene>
    <name evidence="8" type="ORF">VE26_16505</name>
</gene>
<evidence type="ECO:0000256" key="7">
    <source>
        <dbReference type="SAM" id="Phobius"/>
    </source>
</evidence>
<keyword evidence="5 7" id="KW-1133">Transmembrane helix</keyword>
<dbReference type="AlphaFoldDB" id="A0A0F5FGY9"/>
<dbReference type="PANTHER" id="PTHR43298">
    <property type="entry name" value="MULTIDRUG RESISTANCE PROTEIN NORM-RELATED"/>
    <property type="match status" value="1"/>
</dbReference>
<evidence type="ECO:0000256" key="3">
    <source>
        <dbReference type="ARBA" id="ARBA00022448"/>
    </source>
</evidence>
<dbReference type="OrthoDB" id="9789527at2"/>
<comment type="caution">
    <text evidence="8">The sequence shown here is derived from an EMBL/GenBank/DDBJ whole genome shotgun (WGS) entry which is preliminary data.</text>
</comment>
<feature type="transmembrane region" description="Helical" evidence="7">
    <location>
        <begin position="359"/>
        <end position="378"/>
    </location>
</feature>
<dbReference type="CDD" id="cd13136">
    <property type="entry name" value="MATE_DinF_like"/>
    <property type="match status" value="1"/>
</dbReference>
<dbReference type="GO" id="GO:0015297">
    <property type="term" value="F:antiporter activity"/>
    <property type="evidence" value="ECO:0007669"/>
    <property type="project" value="InterPro"/>
</dbReference>
<feature type="transmembrane region" description="Helical" evidence="7">
    <location>
        <begin position="317"/>
        <end position="339"/>
    </location>
</feature>
<feature type="transmembrane region" description="Helical" evidence="7">
    <location>
        <begin position="249"/>
        <end position="265"/>
    </location>
</feature>
<accession>A0A0F5FGY9</accession>
<name>A0A0F5FGY9_9HYPH</name>
<feature type="transmembrane region" description="Helical" evidence="7">
    <location>
        <begin position="139"/>
        <end position="159"/>
    </location>
</feature>
<evidence type="ECO:0000313" key="8">
    <source>
        <dbReference type="EMBL" id="KKB08154.1"/>
    </source>
</evidence>
<dbReference type="PANTHER" id="PTHR43298:SF2">
    <property type="entry name" value="FMN_FAD EXPORTER YEEO-RELATED"/>
    <property type="match status" value="1"/>
</dbReference>
<dbReference type="InterPro" id="IPR050222">
    <property type="entry name" value="MATE_MdtK"/>
</dbReference>
<dbReference type="InterPro" id="IPR044644">
    <property type="entry name" value="DinF-like"/>
</dbReference>
<evidence type="ECO:0000256" key="2">
    <source>
        <dbReference type="ARBA" id="ARBA00010199"/>
    </source>
</evidence>
<proteinExistence type="inferred from homology"/>
<feature type="transmembrane region" description="Helical" evidence="7">
    <location>
        <begin position="416"/>
        <end position="436"/>
    </location>
</feature>
<reference evidence="8 9" key="1">
    <citation type="submission" date="2015-03" db="EMBL/GenBank/DDBJ databases">
        <authorList>
            <person name="Hassan Y."/>
            <person name="Lepp D."/>
            <person name="Li X.-Z."/>
            <person name="Zhou T."/>
        </authorList>
    </citation>
    <scope>NUCLEOTIDE SEQUENCE [LARGE SCALE GENOMIC DNA]</scope>
    <source>
        <strain evidence="8 9">IPL18</strain>
    </source>
</reference>
<feature type="transmembrane region" description="Helical" evidence="7">
    <location>
        <begin position="277"/>
        <end position="296"/>
    </location>
</feature>
<evidence type="ECO:0000256" key="4">
    <source>
        <dbReference type="ARBA" id="ARBA00022692"/>
    </source>
</evidence>
<evidence type="ECO:0000256" key="1">
    <source>
        <dbReference type="ARBA" id="ARBA00004141"/>
    </source>
</evidence>
<evidence type="ECO:0000256" key="6">
    <source>
        <dbReference type="ARBA" id="ARBA00023136"/>
    </source>
</evidence>
<dbReference type="STRING" id="429727.VE26_16505"/>
<sequence>MSVRPQHPFSVRSRDVWTIALPASIAFITEPMVGLVDITVVGRLGDAALLGGLVLGALVFDILFSLAYFLRIGTAGLVAQSVGARDPRDGLIHVSRSLVLGVTIGLVMALLASPILWLAVRLLAPDAAVETALTDYFHWRIWSAPFSLINYALLGWFYGRAAAKTGMALQLLLHLVNIVLSIWFVHGLGLGVAGAALSTLIAQVVAASAGLLILARHYGGPAALAARIAPGEMRDAAGIRRMFGLSRDLMIRSMALMGAYAWFAAQGSRMGEVPLAANAILLNLLMVVGFFLDGIAQAAEQLTGKSVGANWRPAFDRAYRLSIIWGLVIALGLGIAWYLSGPYIIGFMTTNEDVRAYALAYMPVAALCALTFMPAFVYDGILIGTTQNVLMRNGMIASLVIFLAAAFFLQPLWGNWGLWAALHCWFLARGLIYWAALERRKASLFSPQAID</sequence>
<dbReference type="Pfam" id="PF01554">
    <property type="entry name" value="MatE"/>
    <property type="match status" value="2"/>
</dbReference>
<feature type="transmembrane region" description="Helical" evidence="7">
    <location>
        <begin position="48"/>
        <end position="70"/>
    </location>
</feature>
<dbReference type="InterPro" id="IPR002528">
    <property type="entry name" value="MATE_fam"/>
</dbReference>
<comment type="similarity">
    <text evidence="2">Belongs to the multi antimicrobial extrusion (MATE) (TC 2.A.66.1) family.</text>
</comment>
<feature type="transmembrane region" description="Helical" evidence="7">
    <location>
        <begin position="390"/>
        <end position="410"/>
    </location>
</feature>